<keyword evidence="1" id="KW-0812">Transmembrane</keyword>
<keyword evidence="1" id="KW-1133">Transmembrane helix</keyword>
<comment type="caution">
    <text evidence="2">The sequence shown here is derived from an EMBL/GenBank/DDBJ whole genome shotgun (WGS) entry which is preliminary data.</text>
</comment>
<dbReference type="Proteomes" id="UP000534783">
    <property type="component" value="Unassembled WGS sequence"/>
</dbReference>
<evidence type="ECO:0000313" key="2">
    <source>
        <dbReference type="EMBL" id="NKE72242.1"/>
    </source>
</evidence>
<proteinExistence type="predicted"/>
<feature type="transmembrane region" description="Helical" evidence="1">
    <location>
        <begin position="49"/>
        <end position="70"/>
    </location>
</feature>
<organism evidence="2 3">
    <name type="scientific">Candidatus Manganitrophus noduliformans</name>
    <dbReference type="NCBI Taxonomy" id="2606439"/>
    <lineage>
        <taxon>Bacteria</taxon>
        <taxon>Pseudomonadati</taxon>
        <taxon>Nitrospirota</taxon>
        <taxon>Nitrospiria</taxon>
        <taxon>Candidatus Troglogloeales</taxon>
        <taxon>Candidatus Manganitrophaceae</taxon>
        <taxon>Candidatus Manganitrophus</taxon>
    </lineage>
</organism>
<dbReference type="RefSeq" id="WP_168061719.1">
    <property type="nucleotide sequence ID" value="NZ_VTOW01000003.1"/>
</dbReference>
<sequence>MLLSSLVMIGIAFLFFISYHFENQFSFFKWIMRFSTEVHFLPSARGKRYWAFFYGLIALLWGLGGLVWHFSS</sequence>
<protein>
    <submittedName>
        <fullName evidence="2">Uncharacterized protein</fullName>
    </submittedName>
</protein>
<dbReference type="EMBL" id="VTOW01000003">
    <property type="protein sequence ID" value="NKE72242.1"/>
    <property type="molecule type" value="Genomic_DNA"/>
</dbReference>
<keyword evidence="1" id="KW-0472">Membrane</keyword>
<dbReference type="AlphaFoldDB" id="A0A7X6DRW8"/>
<evidence type="ECO:0000256" key="1">
    <source>
        <dbReference type="SAM" id="Phobius"/>
    </source>
</evidence>
<reference evidence="2 3" key="1">
    <citation type="journal article" date="2020" name="Nature">
        <title>Bacterial chemolithoautotrophy via manganese oxidation.</title>
        <authorList>
            <person name="Yu H."/>
            <person name="Leadbetter J.R."/>
        </authorList>
    </citation>
    <scope>NUCLEOTIDE SEQUENCE [LARGE SCALE GENOMIC DNA]</scope>
    <source>
        <strain evidence="2 3">Mn-1</strain>
    </source>
</reference>
<gene>
    <name evidence="2" type="ORF">MNODULE_15945</name>
</gene>
<evidence type="ECO:0000313" key="3">
    <source>
        <dbReference type="Proteomes" id="UP000534783"/>
    </source>
</evidence>
<feature type="transmembrane region" description="Helical" evidence="1">
    <location>
        <begin position="6"/>
        <end position="28"/>
    </location>
</feature>
<accession>A0A7X6DRW8</accession>
<keyword evidence="3" id="KW-1185">Reference proteome</keyword>
<name>A0A7X6DRW8_9BACT</name>